<organism evidence="2">
    <name type="scientific">marine sediment metagenome</name>
    <dbReference type="NCBI Taxonomy" id="412755"/>
    <lineage>
        <taxon>unclassified sequences</taxon>
        <taxon>metagenomes</taxon>
        <taxon>ecological metagenomes</taxon>
    </lineage>
</organism>
<gene>
    <name evidence="2" type="ORF">S01H1_22965</name>
</gene>
<dbReference type="EMBL" id="BARS01013104">
    <property type="protein sequence ID" value="GAF93456.1"/>
    <property type="molecule type" value="Genomic_DNA"/>
</dbReference>
<dbReference type="Pfam" id="PF10145">
    <property type="entry name" value="PhageMin_Tail"/>
    <property type="match status" value="1"/>
</dbReference>
<dbReference type="InterPro" id="IPR010090">
    <property type="entry name" value="Phage_tape_meas"/>
</dbReference>
<proteinExistence type="predicted"/>
<name>X0U282_9ZZZZ</name>
<evidence type="ECO:0000259" key="1">
    <source>
        <dbReference type="Pfam" id="PF10145"/>
    </source>
</evidence>
<sequence>TSKEFQGAAAKANKLSTELDGINNDIGNFQSNVGNYSSALDGIGQGFSSVLELATPAGLALAGVALAIEGIGALAETVAETNQQLKETSQLTGLTGEQLTTFTGQVRTTAKVFEQDYKEVLRSANAVSKEFGITGSEAIDLINNGFVRGANINDDYLDQLREFSTQAKEAKIST</sequence>
<reference evidence="2" key="1">
    <citation type="journal article" date="2014" name="Front. Microbiol.">
        <title>High frequency of phylogenetically diverse reductive dehalogenase-homologous genes in deep subseafloor sedimentary metagenomes.</title>
        <authorList>
            <person name="Kawai M."/>
            <person name="Futagami T."/>
            <person name="Toyoda A."/>
            <person name="Takaki Y."/>
            <person name="Nishi S."/>
            <person name="Hori S."/>
            <person name="Arai W."/>
            <person name="Tsubouchi T."/>
            <person name="Morono Y."/>
            <person name="Uchiyama I."/>
            <person name="Ito T."/>
            <person name="Fujiyama A."/>
            <person name="Inagaki F."/>
            <person name="Takami H."/>
        </authorList>
    </citation>
    <scope>NUCLEOTIDE SEQUENCE</scope>
    <source>
        <strain evidence="2">Expedition CK06-06</strain>
    </source>
</reference>
<accession>X0U282</accession>
<feature type="domain" description="Phage tail tape measure protein" evidence="1">
    <location>
        <begin position="77"/>
        <end position="173"/>
    </location>
</feature>
<comment type="caution">
    <text evidence="2">The sequence shown here is derived from an EMBL/GenBank/DDBJ whole genome shotgun (WGS) entry which is preliminary data.</text>
</comment>
<dbReference type="AlphaFoldDB" id="X0U282"/>
<protein>
    <recommendedName>
        <fullName evidence="1">Phage tail tape measure protein domain-containing protein</fullName>
    </recommendedName>
</protein>
<feature type="non-terminal residue" evidence="2">
    <location>
        <position position="174"/>
    </location>
</feature>
<feature type="non-terminal residue" evidence="2">
    <location>
        <position position="1"/>
    </location>
</feature>
<evidence type="ECO:0000313" key="2">
    <source>
        <dbReference type="EMBL" id="GAF93456.1"/>
    </source>
</evidence>